<dbReference type="Gene3D" id="2.40.160.40">
    <property type="entry name" value="monomeric porin ompg"/>
    <property type="match status" value="1"/>
</dbReference>
<dbReference type="Pfam" id="PF06178">
    <property type="entry name" value="KdgM"/>
    <property type="match status" value="1"/>
</dbReference>
<reference evidence="3 4" key="1">
    <citation type="journal article" date="2014" name="Genome Announc.">
        <title>Draft Genome Sequence of Marinomonas sp. Strain D104, a Polycyclic Aromatic Hydrocarbon-Degrading Bacterium from the Deep-Sea Sediment of the Arctic Ocean.</title>
        <authorList>
            <person name="Dong C."/>
            <person name="Bai X."/>
            <person name="Lai Q."/>
            <person name="Xie Y."/>
            <person name="Chen X."/>
            <person name="Shao Z."/>
        </authorList>
    </citation>
    <scope>NUCLEOTIDE SEQUENCE [LARGE SCALE GENOMIC DNA]</scope>
    <source>
        <strain evidence="3 4">D104</strain>
    </source>
</reference>
<keyword evidence="1 2" id="KW-0732">Signal</keyword>
<dbReference type="InterPro" id="IPR053713">
    <property type="entry name" value="Bact_OM_Channel_sf"/>
</dbReference>
<dbReference type="AlphaFoldDB" id="W1RSX9"/>
<feature type="chain" id="PRO_5004809176" evidence="2">
    <location>
        <begin position="22"/>
        <end position="244"/>
    </location>
</feature>
<dbReference type="GO" id="GO:0009279">
    <property type="term" value="C:cell outer membrane"/>
    <property type="evidence" value="ECO:0007669"/>
    <property type="project" value="TreeGrafter"/>
</dbReference>
<name>W1RSX9_9GAMM</name>
<feature type="signal peptide" evidence="2">
    <location>
        <begin position="1"/>
        <end position="21"/>
    </location>
</feature>
<evidence type="ECO:0000313" key="3">
    <source>
        <dbReference type="EMBL" id="ETI59895.1"/>
    </source>
</evidence>
<dbReference type="PANTHER" id="PTHR38105:SF5">
    <property type="entry name" value="OUTER MEMBRANE PROTEIN"/>
    <property type="match status" value="1"/>
</dbReference>
<dbReference type="EMBL" id="AYOZ01000023">
    <property type="protein sequence ID" value="ETI59895.1"/>
    <property type="molecule type" value="Genomic_DNA"/>
</dbReference>
<dbReference type="GO" id="GO:0015288">
    <property type="term" value="F:porin activity"/>
    <property type="evidence" value="ECO:0007669"/>
    <property type="project" value="TreeGrafter"/>
</dbReference>
<dbReference type="Proteomes" id="UP000018857">
    <property type="component" value="Unassembled WGS sequence"/>
</dbReference>
<dbReference type="RefSeq" id="WP_024024428.1">
    <property type="nucleotide sequence ID" value="NZ_AYOZ01000023.1"/>
</dbReference>
<dbReference type="InterPro" id="IPR009331">
    <property type="entry name" value="Oligogalacturonate-sp_porin"/>
</dbReference>
<sequence>MSFKILTAAALLGLTSATVSATSINIRHEFVPEYDGQDAKHSDRIEISHRFSNGIGYGVEAKWKSQNDDAFGEQTGNGQQTNISYSYKLSDKLTLKPQYKWESGSDKVGHQFNLSLGYKVSDDWSVGFRHRYHYENKVGSDNSHYNRWTFSAGYKGIEDWAFGADLDYTFNEEKSGPRWKGEQFAVSDINFKGTYKGLNNGWSPFAELGFTPYKSGKTYSFKGEQVSSNDQWRPRYRIGVKYSY</sequence>
<protein>
    <submittedName>
        <fullName evidence="3">Porin</fullName>
    </submittedName>
</protein>
<evidence type="ECO:0000256" key="1">
    <source>
        <dbReference type="ARBA" id="ARBA00022729"/>
    </source>
</evidence>
<dbReference type="OrthoDB" id="5817226at2"/>
<comment type="caution">
    <text evidence="3">The sequence shown here is derived from an EMBL/GenBank/DDBJ whole genome shotgun (WGS) entry which is preliminary data.</text>
</comment>
<dbReference type="PATRIC" id="fig|1208321.3.peg.2333"/>
<dbReference type="eggNOG" id="COG1452">
    <property type="taxonomic scope" value="Bacteria"/>
</dbReference>
<keyword evidence="4" id="KW-1185">Reference proteome</keyword>
<dbReference type="PANTHER" id="PTHR38105">
    <property type="entry name" value="OUTER MEMBRANE PROTEIN-RELATED-RELATED"/>
    <property type="match status" value="1"/>
</dbReference>
<dbReference type="SUPFAM" id="SSF56935">
    <property type="entry name" value="Porins"/>
    <property type="match status" value="1"/>
</dbReference>
<proteinExistence type="predicted"/>
<accession>W1RSX9</accession>
<gene>
    <name evidence="3" type="ORF">D104_11715</name>
</gene>
<evidence type="ECO:0000256" key="2">
    <source>
        <dbReference type="SAM" id="SignalP"/>
    </source>
</evidence>
<evidence type="ECO:0000313" key="4">
    <source>
        <dbReference type="Proteomes" id="UP000018857"/>
    </source>
</evidence>
<dbReference type="GO" id="GO:0015772">
    <property type="term" value="P:oligosaccharide transport"/>
    <property type="evidence" value="ECO:0007669"/>
    <property type="project" value="TreeGrafter"/>
</dbReference>
<organism evidence="3 4">
    <name type="scientific">Marinomonas profundimaris</name>
    <dbReference type="NCBI Taxonomy" id="1208321"/>
    <lineage>
        <taxon>Bacteria</taxon>
        <taxon>Pseudomonadati</taxon>
        <taxon>Pseudomonadota</taxon>
        <taxon>Gammaproteobacteria</taxon>
        <taxon>Oceanospirillales</taxon>
        <taxon>Oceanospirillaceae</taxon>
        <taxon>Marinomonas</taxon>
    </lineage>
</organism>
<dbReference type="STRING" id="1208321.D104_11715"/>